<keyword evidence="3" id="KW-1185">Reference proteome</keyword>
<dbReference type="EMBL" id="KX657796">
    <property type="protein sequence ID" value="AOZ61615.1"/>
    <property type="molecule type" value="Genomic_DNA"/>
</dbReference>
<evidence type="ECO:0000256" key="1">
    <source>
        <dbReference type="SAM" id="Phobius"/>
    </source>
</evidence>
<keyword evidence="1" id="KW-0472">Membrane</keyword>
<keyword evidence="1" id="KW-1133">Transmembrane helix</keyword>
<name>A0A1I9S4X1_9CAUD</name>
<dbReference type="Proteomes" id="UP000223035">
    <property type="component" value="Segment"/>
</dbReference>
<protein>
    <submittedName>
        <fullName evidence="2">Uncharacterized protein</fullName>
    </submittedName>
</protein>
<feature type="transmembrane region" description="Helical" evidence="1">
    <location>
        <begin position="20"/>
        <end position="40"/>
    </location>
</feature>
<reference evidence="2 3" key="1">
    <citation type="submission" date="2016-08" db="EMBL/GenBank/DDBJ databases">
        <authorList>
            <person name="Yazzolino P."/>
            <person name="Kempthorne D."/>
            <person name="Kittridge C."/>
            <person name="Noyes R."/>
            <person name="Winters C."/>
            <person name="Ziebert K."/>
            <person name="Anton T."/>
            <person name="MacKenzie A."/>
            <person name="Murphy A."/>
            <person name="Novajovsky A."/>
            <person name="Ettinger W.F."/>
            <person name="Ettinger A.-S.H."/>
            <person name="Anders K.R."/>
            <person name="Bradley K.W."/>
            <person name="Asai D.J."/>
            <person name="Bowman C.A."/>
            <person name="Russell D.A."/>
            <person name="Pope W.H."/>
            <person name="Jacobs-Sera D."/>
            <person name="Hendrix R.W."/>
            <person name="Hatfull G.F."/>
        </authorList>
    </citation>
    <scope>NUCLEOTIDE SEQUENCE [LARGE SCALE GENOMIC DNA]</scope>
</reference>
<evidence type="ECO:0000313" key="2">
    <source>
        <dbReference type="EMBL" id="AOZ61615.1"/>
    </source>
</evidence>
<organism evidence="2 3">
    <name type="scientific">Mycobacterium phage Urkel</name>
    <dbReference type="NCBI Taxonomy" id="1912978"/>
    <lineage>
        <taxon>Viruses</taxon>
        <taxon>Duplodnaviria</taxon>
        <taxon>Heunggongvirae</taxon>
        <taxon>Uroviricota</taxon>
        <taxon>Caudoviricetes</taxon>
        <taxon>Weiservirinae</taxon>
        <taxon>Anayavirus</taxon>
        <taxon>Anayavirus urkel</taxon>
    </lineage>
</organism>
<sequence>MLSSQVVAVLSWKLANAPRVILGGVLLFMLTGIQHVCLYINTSRG</sequence>
<evidence type="ECO:0000313" key="3">
    <source>
        <dbReference type="Proteomes" id="UP000223035"/>
    </source>
</evidence>
<keyword evidence="1" id="KW-0812">Transmembrane</keyword>
<accession>A0A1I9S4X1</accession>
<proteinExistence type="predicted"/>
<gene>
    <name evidence="2" type="ORF">SEA_URKEL_90</name>
</gene>